<accession>A0A7X0C7X1</accession>
<reference evidence="1 2" key="1">
    <citation type="submission" date="2020-08" db="EMBL/GenBank/DDBJ databases">
        <title>Sequencing the genomes of 1000 actinobacteria strains.</title>
        <authorList>
            <person name="Klenk H.-P."/>
        </authorList>
    </citation>
    <scope>NUCLEOTIDE SEQUENCE [LARGE SCALE GENOMIC DNA]</scope>
    <source>
        <strain evidence="1 2">DSM 45913</strain>
    </source>
</reference>
<keyword evidence="2" id="KW-1185">Reference proteome</keyword>
<protein>
    <submittedName>
        <fullName evidence="1">Uncharacterized protein</fullName>
    </submittedName>
</protein>
<gene>
    <name evidence="1" type="ORF">FHU36_006744</name>
</gene>
<name>A0A7X0C7X1_9ACTN</name>
<comment type="caution">
    <text evidence="1">The sequence shown here is derived from an EMBL/GenBank/DDBJ whole genome shotgun (WGS) entry which is preliminary data.</text>
</comment>
<dbReference type="Proteomes" id="UP000583800">
    <property type="component" value="Unassembled WGS sequence"/>
</dbReference>
<dbReference type="AlphaFoldDB" id="A0A7X0C7X1"/>
<evidence type="ECO:0000313" key="1">
    <source>
        <dbReference type="EMBL" id="MBB6350172.1"/>
    </source>
</evidence>
<proteinExistence type="predicted"/>
<dbReference type="EMBL" id="JACHJB010000003">
    <property type="protein sequence ID" value="MBB6350172.1"/>
    <property type="molecule type" value="Genomic_DNA"/>
</dbReference>
<sequence>MGILVESAQSTRAVCVDSPTLVIIDNTAAGGLIPVFDQVFTSIWERSKPV</sequence>
<evidence type="ECO:0000313" key="2">
    <source>
        <dbReference type="Proteomes" id="UP000583800"/>
    </source>
</evidence>
<organism evidence="1 2">
    <name type="scientific">Nonomuraea muscovyensis</name>
    <dbReference type="NCBI Taxonomy" id="1124761"/>
    <lineage>
        <taxon>Bacteria</taxon>
        <taxon>Bacillati</taxon>
        <taxon>Actinomycetota</taxon>
        <taxon>Actinomycetes</taxon>
        <taxon>Streptosporangiales</taxon>
        <taxon>Streptosporangiaceae</taxon>
        <taxon>Nonomuraea</taxon>
    </lineage>
</organism>